<evidence type="ECO:0000313" key="7">
    <source>
        <dbReference type="EMBL" id="OHS93310.1"/>
    </source>
</evidence>
<dbReference type="Pfam" id="PF07749">
    <property type="entry name" value="ERp29"/>
    <property type="match status" value="1"/>
</dbReference>
<comment type="caution">
    <text evidence="7">The sequence shown here is derived from an EMBL/GenBank/DDBJ whole genome shotgun (WGS) entry which is preliminary data.</text>
</comment>
<dbReference type="Pfam" id="PF00085">
    <property type="entry name" value="Thioredoxin"/>
    <property type="match status" value="1"/>
</dbReference>
<evidence type="ECO:0000256" key="3">
    <source>
        <dbReference type="ARBA" id="ARBA00023157"/>
    </source>
</evidence>
<gene>
    <name evidence="7" type="ORF">TRFO_11940</name>
</gene>
<evidence type="ECO:0000256" key="1">
    <source>
        <dbReference type="ARBA" id="ARBA00001182"/>
    </source>
</evidence>
<keyword evidence="5" id="KW-0676">Redox-active center</keyword>
<keyword evidence="3" id="KW-1015">Disulfide bond</keyword>
<feature type="domain" description="Thioredoxin" evidence="6">
    <location>
        <begin position="101"/>
        <end position="258"/>
    </location>
</feature>
<reference evidence="7" key="1">
    <citation type="submission" date="2016-10" db="EMBL/GenBank/DDBJ databases">
        <authorList>
            <person name="Benchimol M."/>
            <person name="Almeida L.G."/>
            <person name="Vasconcelos A.T."/>
            <person name="Perreira-Neves A."/>
            <person name="Rosa I.A."/>
            <person name="Tasca T."/>
            <person name="Bogo M.R."/>
            <person name="de Souza W."/>
        </authorList>
    </citation>
    <scope>NUCLEOTIDE SEQUENCE [LARGE SCALE GENOMIC DNA]</scope>
    <source>
        <strain evidence="7">K</strain>
    </source>
</reference>
<dbReference type="Gene3D" id="1.20.1150.12">
    <property type="entry name" value="Endoplasmic reticulum resident protein 29, C-terminal domain"/>
    <property type="match status" value="1"/>
</dbReference>
<sequence length="336" mass="39132">MILFSFLSIIIEKSLSPSSFASELKDKRPLVVRFSGEHRPRSVQLNQDWARFSQMYESSEEIRVAHVNCGKFGRLCLRETAWDPPIVRMYINNTIVQYDGGMSYESLGDWTRRYSGVQGKYIHLDLLSPNNKTFHQLLSQKKCVFVMFHVPWCRKCQRFMGSLRDIARAYRNEGNVSICEVDSDKYKSFFFDYTIRKYPSMNLFVEGQRKNYEGELDKSDIIDYINDFCGTQRTEEGGLSSEAGVIDEVSTIVEDFMRKRNQKYITEMKMVDGTEQYVEIMEDILKTGNFDSLFRERERLASILSQESASQASQDKLKIKLNIISTFISYIDVPDE</sequence>
<dbReference type="Gene3D" id="3.40.30.10">
    <property type="entry name" value="Glutaredoxin"/>
    <property type="match status" value="2"/>
</dbReference>
<dbReference type="PANTHER" id="PTHR45672:SF11">
    <property type="entry name" value="PROTEIN DISULFIDE-ISOMERASE C17H9.14C"/>
    <property type="match status" value="1"/>
</dbReference>
<keyword evidence="8" id="KW-1185">Reference proteome</keyword>
<comment type="catalytic activity">
    <reaction evidence="1">
        <text>Catalyzes the rearrangement of -S-S- bonds in proteins.</text>
        <dbReference type="EC" id="5.3.4.1"/>
    </reaction>
</comment>
<dbReference type="EMBL" id="MLAK01001415">
    <property type="protein sequence ID" value="OHS93310.1"/>
    <property type="molecule type" value="Genomic_DNA"/>
</dbReference>
<dbReference type="AlphaFoldDB" id="A0A1J4J131"/>
<dbReference type="OrthoDB" id="10264505at2759"/>
<dbReference type="VEuPathDB" id="TrichDB:TRFO_11940"/>
<dbReference type="GeneID" id="94831029"/>
<dbReference type="RefSeq" id="XP_068346447.1">
    <property type="nucleotide sequence ID" value="XM_068496325.1"/>
</dbReference>
<evidence type="ECO:0000256" key="2">
    <source>
        <dbReference type="ARBA" id="ARBA00012723"/>
    </source>
</evidence>
<evidence type="ECO:0000256" key="5">
    <source>
        <dbReference type="ARBA" id="ARBA00023284"/>
    </source>
</evidence>
<dbReference type="PANTHER" id="PTHR45672">
    <property type="entry name" value="PROTEIN DISULFIDE-ISOMERASE C17H9.14C-RELATED"/>
    <property type="match status" value="1"/>
</dbReference>
<dbReference type="SUPFAM" id="SSF47933">
    <property type="entry name" value="ERP29 C domain-like"/>
    <property type="match status" value="1"/>
</dbReference>
<accession>A0A1J4J131</accession>
<dbReference type="GO" id="GO:0006457">
    <property type="term" value="P:protein folding"/>
    <property type="evidence" value="ECO:0007669"/>
    <property type="project" value="TreeGrafter"/>
</dbReference>
<dbReference type="GO" id="GO:0003756">
    <property type="term" value="F:protein disulfide isomerase activity"/>
    <property type="evidence" value="ECO:0007669"/>
    <property type="project" value="UniProtKB-EC"/>
</dbReference>
<dbReference type="InterPro" id="IPR011679">
    <property type="entry name" value="ERp29_C"/>
</dbReference>
<dbReference type="Proteomes" id="UP000179807">
    <property type="component" value="Unassembled WGS sequence"/>
</dbReference>
<dbReference type="EC" id="5.3.4.1" evidence="2"/>
<proteinExistence type="predicted"/>
<protein>
    <recommendedName>
        <fullName evidence="2">protein disulfide-isomerase</fullName>
        <ecNumber evidence="2">5.3.4.1</ecNumber>
    </recommendedName>
</protein>
<dbReference type="InterPro" id="IPR051063">
    <property type="entry name" value="PDI"/>
</dbReference>
<dbReference type="SUPFAM" id="SSF52833">
    <property type="entry name" value="Thioredoxin-like"/>
    <property type="match status" value="2"/>
</dbReference>
<dbReference type="InterPro" id="IPR036356">
    <property type="entry name" value="ERp29_C_sf"/>
</dbReference>
<dbReference type="CDD" id="cd02961">
    <property type="entry name" value="PDI_a_family"/>
    <property type="match status" value="1"/>
</dbReference>
<evidence type="ECO:0000259" key="6">
    <source>
        <dbReference type="PROSITE" id="PS51352"/>
    </source>
</evidence>
<dbReference type="GO" id="GO:0005783">
    <property type="term" value="C:endoplasmic reticulum"/>
    <property type="evidence" value="ECO:0007669"/>
    <property type="project" value="InterPro"/>
</dbReference>
<name>A0A1J4J131_9EUKA</name>
<organism evidence="7 8">
    <name type="scientific">Tritrichomonas foetus</name>
    <dbReference type="NCBI Taxonomy" id="1144522"/>
    <lineage>
        <taxon>Eukaryota</taxon>
        <taxon>Metamonada</taxon>
        <taxon>Parabasalia</taxon>
        <taxon>Tritrichomonadida</taxon>
        <taxon>Tritrichomonadidae</taxon>
        <taxon>Tritrichomonas</taxon>
    </lineage>
</organism>
<evidence type="ECO:0000313" key="8">
    <source>
        <dbReference type="Proteomes" id="UP000179807"/>
    </source>
</evidence>
<dbReference type="InterPro" id="IPR013766">
    <property type="entry name" value="Thioredoxin_domain"/>
</dbReference>
<dbReference type="PROSITE" id="PS51352">
    <property type="entry name" value="THIOREDOXIN_2"/>
    <property type="match status" value="1"/>
</dbReference>
<keyword evidence="4" id="KW-0413">Isomerase</keyword>
<dbReference type="InterPro" id="IPR036249">
    <property type="entry name" value="Thioredoxin-like_sf"/>
</dbReference>
<evidence type="ECO:0000256" key="4">
    <source>
        <dbReference type="ARBA" id="ARBA00023235"/>
    </source>
</evidence>